<proteinExistence type="inferred from homology"/>
<evidence type="ECO:0008006" key="4">
    <source>
        <dbReference type="Google" id="ProtNLM"/>
    </source>
</evidence>
<dbReference type="AlphaFoldDB" id="A0A1Q5PUS0"/>
<reference evidence="3" key="1">
    <citation type="submission" date="2016-12" db="EMBL/GenBank/DDBJ databases">
        <authorList>
            <person name="Meng X."/>
        </authorList>
    </citation>
    <scope>NUCLEOTIDE SEQUENCE [LARGE SCALE GENOMIC DNA]</scope>
    <source>
        <strain evidence="3">DSM 20732</strain>
    </source>
</reference>
<dbReference type="FunCoup" id="A0A1Q5PUS0">
    <property type="interactions" value="1"/>
</dbReference>
<evidence type="ECO:0000313" key="2">
    <source>
        <dbReference type="EMBL" id="OKL51344.1"/>
    </source>
</evidence>
<sequence length="241" mass="26385">MFEDSFRGPQLTWRHLSVALVAFAMGLIITANALSHGPRTEEEDVSDLVSLVTARSTQHDKAETRNAELRSQVADWVIKQGGNLQPPDPAVALAAGLEEVEGPGVVVRLWDAKVPEGDKGKWKNDDYVVHQGDIEGVMNALWSGGAEAMSVQGHRVISTTGVRCVGNVLYIAGRSYSPPYEIRAVGDPARLQAALDTSQQVRIYRQYVDALGLGWELREEQTLNIPAHSSISILRYAKVEE</sequence>
<dbReference type="PANTHER" id="PTHR37313">
    <property type="entry name" value="UPF0749 PROTEIN RV1825"/>
    <property type="match status" value="1"/>
</dbReference>
<dbReference type="Pfam" id="PF05949">
    <property type="entry name" value="DUF881"/>
    <property type="match status" value="1"/>
</dbReference>
<dbReference type="PANTHER" id="PTHR37313:SF4">
    <property type="entry name" value="CONSERVED MEMBRANE PROTEIN-RELATED"/>
    <property type="match status" value="1"/>
</dbReference>
<dbReference type="InterPro" id="IPR010273">
    <property type="entry name" value="DUF881"/>
</dbReference>
<gene>
    <name evidence="2" type="ORF">BSZ40_08195</name>
</gene>
<dbReference type="EMBL" id="MQVS01000008">
    <property type="protein sequence ID" value="OKL51344.1"/>
    <property type="molecule type" value="Genomic_DNA"/>
</dbReference>
<evidence type="ECO:0000313" key="3">
    <source>
        <dbReference type="Proteomes" id="UP000185612"/>
    </source>
</evidence>
<organism evidence="2 3">
    <name type="scientific">Buchananella hordeovulneris</name>
    <dbReference type="NCBI Taxonomy" id="52770"/>
    <lineage>
        <taxon>Bacteria</taxon>
        <taxon>Bacillati</taxon>
        <taxon>Actinomycetota</taxon>
        <taxon>Actinomycetes</taxon>
        <taxon>Actinomycetales</taxon>
        <taxon>Actinomycetaceae</taxon>
        <taxon>Buchananella</taxon>
    </lineage>
</organism>
<name>A0A1Q5PUS0_9ACTO</name>
<protein>
    <recommendedName>
        <fullName evidence="4">DUF881 domain-containing protein</fullName>
    </recommendedName>
</protein>
<dbReference type="Gene3D" id="3.30.70.1880">
    <property type="entry name" value="Protein of unknown function DUF881"/>
    <property type="match status" value="1"/>
</dbReference>
<evidence type="ECO:0000256" key="1">
    <source>
        <dbReference type="ARBA" id="ARBA00009108"/>
    </source>
</evidence>
<comment type="similarity">
    <text evidence="1">Belongs to the UPF0749 family.</text>
</comment>
<dbReference type="GO" id="GO:0005886">
    <property type="term" value="C:plasma membrane"/>
    <property type="evidence" value="ECO:0007669"/>
    <property type="project" value="TreeGrafter"/>
</dbReference>
<keyword evidence="3" id="KW-1185">Reference proteome</keyword>
<dbReference type="InParanoid" id="A0A1Q5PUS0"/>
<comment type="caution">
    <text evidence="2">The sequence shown here is derived from an EMBL/GenBank/DDBJ whole genome shotgun (WGS) entry which is preliminary data.</text>
</comment>
<dbReference type="Proteomes" id="UP000185612">
    <property type="component" value="Unassembled WGS sequence"/>
</dbReference>
<accession>A0A1Q5PUS0</accession>
<dbReference type="STRING" id="52770.BSZ40_08195"/>